<dbReference type="EMBL" id="UINC01075789">
    <property type="protein sequence ID" value="SVC14320.1"/>
    <property type="molecule type" value="Genomic_DNA"/>
</dbReference>
<protein>
    <submittedName>
        <fullName evidence="1">Uncharacterized protein</fullName>
    </submittedName>
</protein>
<organism evidence="1">
    <name type="scientific">marine metagenome</name>
    <dbReference type="NCBI Taxonomy" id="408172"/>
    <lineage>
        <taxon>unclassified sequences</taxon>
        <taxon>metagenomes</taxon>
        <taxon>ecological metagenomes</taxon>
    </lineage>
</organism>
<dbReference type="AlphaFoldDB" id="A0A382JQE1"/>
<sequence>MENRENELNRLEDAVARTEVIKAPSQYLHTFGITKLHYYLVTEPTYLELVKGPSEAVVREGDVIASIPVVVTPTYMTHLEGFGEEAYQYFEELKRSYGPNAPGLLYRYANQLGGTEIVEGTALDVAQRISGRTHEQGETLSAVIKGVDDLWDVSLLKFIYEYTMASISSNIGAMRRGGLLSTSEVNGVPTGALRRIETLFDDVRKGGDPGVLKRELDRWELYHAFEDKFLDLFRK</sequence>
<gene>
    <name evidence="1" type="ORF">METZ01_LOCUS267174</name>
</gene>
<evidence type="ECO:0000313" key="1">
    <source>
        <dbReference type="EMBL" id="SVC14320.1"/>
    </source>
</evidence>
<accession>A0A382JQE1</accession>
<reference evidence="1" key="1">
    <citation type="submission" date="2018-05" db="EMBL/GenBank/DDBJ databases">
        <authorList>
            <person name="Lanie J.A."/>
            <person name="Ng W.-L."/>
            <person name="Kazmierczak K.M."/>
            <person name="Andrzejewski T.M."/>
            <person name="Davidsen T.M."/>
            <person name="Wayne K.J."/>
            <person name="Tettelin H."/>
            <person name="Glass J.I."/>
            <person name="Rusch D."/>
            <person name="Podicherti R."/>
            <person name="Tsui H.-C.T."/>
            <person name="Winkler M.E."/>
        </authorList>
    </citation>
    <scope>NUCLEOTIDE SEQUENCE</scope>
</reference>
<proteinExistence type="predicted"/>
<name>A0A382JQE1_9ZZZZ</name>